<keyword evidence="2" id="KW-0964">Secreted</keyword>
<organism evidence="3 4">
    <name type="scientific">Roseovarius aestuarii</name>
    <dbReference type="NCBI Taxonomy" id="475083"/>
    <lineage>
        <taxon>Bacteria</taxon>
        <taxon>Pseudomonadati</taxon>
        <taxon>Pseudomonadota</taxon>
        <taxon>Alphaproteobacteria</taxon>
        <taxon>Rhodobacterales</taxon>
        <taxon>Roseobacteraceae</taxon>
        <taxon>Roseovarius</taxon>
    </lineage>
</organism>
<dbReference type="OrthoDB" id="9342475at2"/>
<dbReference type="SUPFAM" id="SSF51120">
    <property type="entry name" value="beta-Roll"/>
    <property type="match status" value="2"/>
</dbReference>
<dbReference type="GO" id="GO:0005576">
    <property type="term" value="C:extracellular region"/>
    <property type="evidence" value="ECO:0007669"/>
    <property type="project" value="UniProtKB-SubCell"/>
</dbReference>
<dbReference type="GO" id="GO:0005509">
    <property type="term" value="F:calcium ion binding"/>
    <property type="evidence" value="ECO:0007669"/>
    <property type="project" value="InterPro"/>
</dbReference>
<dbReference type="Pfam" id="PF00353">
    <property type="entry name" value="HemolysinCabind"/>
    <property type="match status" value="5"/>
</dbReference>
<dbReference type="Gene3D" id="2.150.10.10">
    <property type="entry name" value="Serralysin-like metalloprotease, C-terminal"/>
    <property type="match status" value="4"/>
</dbReference>
<dbReference type="RefSeq" id="WP_139836486.1">
    <property type="nucleotide sequence ID" value="NZ_FWXB01000018.1"/>
</dbReference>
<protein>
    <submittedName>
        <fullName evidence="3">Bifunctional hemolysin/adenylate cyclase</fullName>
    </submittedName>
</protein>
<dbReference type="PRINTS" id="PR00313">
    <property type="entry name" value="CABNDNGRPT"/>
</dbReference>
<dbReference type="EMBL" id="FWXB01000018">
    <property type="protein sequence ID" value="SMC13969.1"/>
    <property type="molecule type" value="Genomic_DNA"/>
</dbReference>
<dbReference type="Proteomes" id="UP000193224">
    <property type="component" value="Unassembled WGS sequence"/>
</dbReference>
<accession>A0A1X7BXI3</accession>
<reference evidence="3 4" key="1">
    <citation type="submission" date="2017-03" db="EMBL/GenBank/DDBJ databases">
        <authorList>
            <person name="Afonso C.L."/>
            <person name="Miller P.J."/>
            <person name="Scott M.A."/>
            <person name="Spackman E."/>
            <person name="Goraichik I."/>
            <person name="Dimitrov K.M."/>
            <person name="Suarez D.L."/>
            <person name="Swayne D.E."/>
        </authorList>
    </citation>
    <scope>NUCLEOTIDE SEQUENCE [LARGE SCALE GENOMIC DNA]</scope>
    <source>
        <strain evidence="3 4">CECT 7745</strain>
    </source>
</reference>
<evidence type="ECO:0000256" key="1">
    <source>
        <dbReference type="ARBA" id="ARBA00004613"/>
    </source>
</evidence>
<dbReference type="InterPro" id="IPR011049">
    <property type="entry name" value="Serralysin-like_metalloprot_C"/>
</dbReference>
<evidence type="ECO:0000313" key="3">
    <source>
        <dbReference type="EMBL" id="SMC13969.1"/>
    </source>
</evidence>
<keyword evidence="4" id="KW-1185">Reference proteome</keyword>
<evidence type="ECO:0000313" key="4">
    <source>
        <dbReference type="Proteomes" id="UP000193224"/>
    </source>
</evidence>
<sequence length="587" mass="61630">MTTKIKTQKDISKGPEAAKRNVAEITGTDDNDFLIGTFGHDSMKGLAGDDVLLGLSGDDTMDGGDGIDIMLGGRGYDVMSGGNGVDAMSGGKGNDTVIGNKGDDIMLGDQGDDLLVWNNGDGSDLMRGGEGYDKTQVNFFTDLVNEDLQNQDTARIQTSADGISFARTELNGQAVNGLFELDIAEIEALEVNFGGGDDTAELVGNVAKEIDITLEGGADEAGDTLDLSELAAGAKVDLDVKYNGGRGLSQYGEVKTGGAKVIANDFENVIGTDFKDVVKGNAEDNVISGGLGNDRLSGLAGDDTIIGNKGDDKMRGGSGDDLLVWNNGDGSDRMNGGKGHDTTEVNFFTDLINDDLQNDDTARFEEAGKGITFARTELNDQTVNGLFQLDIKKVEKIVTNFGGGDDTAELVGDVANRIDIVLEGGDEKTGDTLDLSELAYAAKVDLDIENDGGHGLSQNGEIKTGGATVIANDFENVIGTEFADEIFGNAEDNTIAAGKGNDVMAGGDGADVFVFEDHDGQDKIMDFDPDEDTISLSGVSNITDFDDLADNHIVQVGDNVVINDHAGTQVTLENVDIRNLDADSFLF</sequence>
<dbReference type="PANTHER" id="PTHR38340:SF1">
    <property type="entry name" value="S-LAYER PROTEIN"/>
    <property type="match status" value="1"/>
</dbReference>
<gene>
    <name evidence="3" type="primary">cya_6</name>
    <name evidence="3" type="ORF">ROA7745_03831</name>
</gene>
<dbReference type="AlphaFoldDB" id="A0A1X7BXI3"/>
<comment type="subcellular location">
    <subcellularLocation>
        <location evidence="1">Secreted</location>
    </subcellularLocation>
</comment>
<dbReference type="PANTHER" id="PTHR38340">
    <property type="entry name" value="S-LAYER PROTEIN"/>
    <property type="match status" value="1"/>
</dbReference>
<dbReference type="InterPro" id="IPR001343">
    <property type="entry name" value="Hemolysn_Ca-bd"/>
</dbReference>
<name>A0A1X7BXI3_9RHOB</name>
<evidence type="ECO:0000256" key="2">
    <source>
        <dbReference type="ARBA" id="ARBA00022525"/>
    </source>
</evidence>
<dbReference type="InterPro" id="IPR050557">
    <property type="entry name" value="RTX_toxin/Mannuronan_C5-epim"/>
</dbReference>
<proteinExistence type="predicted"/>